<dbReference type="PROSITE" id="PS50007">
    <property type="entry name" value="PIPLC_X_DOMAIN"/>
    <property type="match status" value="1"/>
</dbReference>
<dbReference type="Pfam" id="PF00388">
    <property type="entry name" value="PI-PLC-X"/>
    <property type="match status" value="1"/>
</dbReference>
<dbReference type="PANTHER" id="PTHR13593">
    <property type="match status" value="1"/>
</dbReference>
<name>A0AA88YEQ8_PINIB</name>
<organism evidence="2 3">
    <name type="scientific">Pinctada imbricata</name>
    <name type="common">Atlantic pearl-oyster</name>
    <name type="synonym">Pinctada martensii</name>
    <dbReference type="NCBI Taxonomy" id="66713"/>
    <lineage>
        <taxon>Eukaryota</taxon>
        <taxon>Metazoa</taxon>
        <taxon>Spiralia</taxon>
        <taxon>Lophotrochozoa</taxon>
        <taxon>Mollusca</taxon>
        <taxon>Bivalvia</taxon>
        <taxon>Autobranchia</taxon>
        <taxon>Pteriomorphia</taxon>
        <taxon>Pterioida</taxon>
        <taxon>Pterioidea</taxon>
        <taxon>Pteriidae</taxon>
        <taxon>Pinctada</taxon>
    </lineage>
</organism>
<evidence type="ECO:0000313" key="2">
    <source>
        <dbReference type="EMBL" id="KAK3103987.1"/>
    </source>
</evidence>
<evidence type="ECO:0000259" key="1">
    <source>
        <dbReference type="SMART" id="SM00148"/>
    </source>
</evidence>
<dbReference type="InterPro" id="IPR017946">
    <property type="entry name" value="PLC-like_Pdiesterase_TIM-brl"/>
</dbReference>
<dbReference type="Proteomes" id="UP001186944">
    <property type="component" value="Unassembled WGS sequence"/>
</dbReference>
<proteinExistence type="predicted"/>
<keyword evidence="3" id="KW-1185">Reference proteome</keyword>
<dbReference type="GO" id="GO:0006629">
    <property type="term" value="P:lipid metabolic process"/>
    <property type="evidence" value="ECO:0007669"/>
    <property type="project" value="InterPro"/>
</dbReference>
<dbReference type="EMBL" id="VSWD01000005">
    <property type="protein sequence ID" value="KAK3103987.1"/>
    <property type="molecule type" value="Genomic_DNA"/>
</dbReference>
<comment type="caution">
    <text evidence="2">The sequence shown here is derived from an EMBL/GenBank/DDBJ whole genome shotgun (WGS) entry which is preliminary data.</text>
</comment>
<protein>
    <recommendedName>
        <fullName evidence="1">Phosphatidylinositol-specific phospholipase C X domain-containing protein</fullName>
    </recommendedName>
</protein>
<evidence type="ECO:0000313" key="3">
    <source>
        <dbReference type="Proteomes" id="UP001186944"/>
    </source>
</evidence>
<dbReference type="InterPro" id="IPR042158">
    <property type="entry name" value="PLCXD1/2/3"/>
</dbReference>
<dbReference type="GO" id="GO:0008081">
    <property type="term" value="F:phosphoric diester hydrolase activity"/>
    <property type="evidence" value="ECO:0007669"/>
    <property type="project" value="InterPro"/>
</dbReference>
<dbReference type="AlphaFoldDB" id="A0AA88YEQ8"/>
<dbReference type="InterPro" id="IPR000909">
    <property type="entry name" value="PLipase_C_PInositol-sp_X_dom"/>
</dbReference>
<dbReference type="CDD" id="cd08616">
    <property type="entry name" value="PI-PLCXD1c"/>
    <property type="match status" value="1"/>
</dbReference>
<reference evidence="2" key="1">
    <citation type="submission" date="2019-08" db="EMBL/GenBank/DDBJ databases">
        <title>The improved chromosome-level genome for the pearl oyster Pinctada fucata martensii using PacBio sequencing and Hi-C.</title>
        <authorList>
            <person name="Zheng Z."/>
        </authorList>
    </citation>
    <scope>NUCLEOTIDE SEQUENCE</scope>
    <source>
        <strain evidence="2">ZZ-2019</strain>
        <tissue evidence="2">Adductor muscle</tissue>
    </source>
</reference>
<dbReference type="InterPro" id="IPR051057">
    <property type="entry name" value="PI-PLC_domain"/>
</dbReference>
<dbReference type="SUPFAM" id="SSF51695">
    <property type="entry name" value="PLC-like phosphodiesterases"/>
    <property type="match status" value="1"/>
</dbReference>
<sequence length="307" mass="35195">MASAVYDYENWMGSLPDSLHSLPLNHLAIPGSHDSASYSLNAKNDIAPDTSPEIQALISVMGDCGKEIIYRWSLCQNITITQQLNHGIRYLDLRVCSHKKKKTLNFIHGLYGDEVKPVLNDINQFLDKHRKEIVLLDFNHFYCMDQSDHTELMDMIQDVFGSKLCPLLDMESATLESLWENQLQVIVFYQNDAAKDNHFFWPATSIRSPWANTSQLSNLMSFLESNYKEGHPDDIFYVWQGVLTPTTETVVMHFCSSLKDCLCNKVDPIFVSWLKDKRRGKNGITICNMDYVETPDYIPTILSLNKI</sequence>
<dbReference type="Gene3D" id="3.20.20.190">
    <property type="entry name" value="Phosphatidylinositol (PI) phosphodiesterase"/>
    <property type="match status" value="1"/>
</dbReference>
<dbReference type="PANTHER" id="PTHR13593:SF113">
    <property type="entry name" value="SI:DKEY-266F7.9"/>
    <property type="match status" value="1"/>
</dbReference>
<dbReference type="SMART" id="SM00148">
    <property type="entry name" value="PLCXc"/>
    <property type="match status" value="1"/>
</dbReference>
<accession>A0AA88YEQ8</accession>
<gene>
    <name evidence="2" type="ORF">FSP39_023435</name>
</gene>
<feature type="domain" description="Phosphatidylinositol-specific phospholipase C X" evidence="1">
    <location>
        <begin position="18"/>
        <end position="190"/>
    </location>
</feature>